<dbReference type="PANTHER" id="PTHR22594:SF16">
    <property type="entry name" value="ASPARAGINE--TRNA LIGASE, CYTOPLASMIC"/>
    <property type="match status" value="1"/>
</dbReference>
<dbReference type="InterPro" id="IPR004522">
    <property type="entry name" value="Asn-tRNA-ligase"/>
</dbReference>
<dbReference type="InterPro" id="IPR004364">
    <property type="entry name" value="Aa-tRNA-synt_II"/>
</dbReference>
<evidence type="ECO:0000256" key="12">
    <source>
        <dbReference type="SAM" id="Coils"/>
    </source>
</evidence>
<evidence type="ECO:0000256" key="9">
    <source>
        <dbReference type="ARBA" id="ARBA00023146"/>
    </source>
</evidence>
<dbReference type="NCBIfam" id="TIGR00457">
    <property type="entry name" value="asnS"/>
    <property type="match status" value="1"/>
</dbReference>
<feature type="domain" description="Aminoacyl-transfer RNA synthetases class-II family profile" evidence="13">
    <location>
        <begin position="281"/>
        <end position="574"/>
    </location>
</feature>
<dbReference type="PRINTS" id="PR01042">
    <property type="entry name" value="TRNASYNTHASP"/>
</dbReference>
<keyword evidence="5 14" id="KW-0436">Ligase</keyword>
<dbReference type="InterPro" id="IPR045864">
    <property type="entry name" value="aa-tRNA-synth_II/BPL/LPL"/>
</dbReference>
<dbReference type="SUPFAM" id="SSF55681">
    <property type="entry name" value="Class II aaRS and biotin synthetases"/>
    <property type="match status" value="1"/>
</dbReference>
<comment type="catalytic activity">
    <reaction evidence="11">
        <text>tRNA(Asn) + L-asparagine + ATP = L-asparaginyl-tRNA(Asn) + AMP + diphosphate + H(+)</text>
        <dbReference type="Rhea" id="RHEA:11180"/>
        <dbReference type="Rhea" id="RHEA-COMP:9659"/>
        <dbReference type="Rhea" id="RHEA-COMP:9674"/>
        <dbReference type="ChEBI" id="CHEBI:15378"/>
        <dbReference type="ChEBI" id="CHEBI:30616"/>
        <dbReference type="ChEBI" id="CHEBI:33019"/>
        <dbReference type="ChEBI" id="CHEBI:58048"/>
        <dbReference type="ChEBI" id="CHEBI:78442"/>
        <dbReference type="ChEBI" id="CHEBI:78515"/>
        <dbReference type="ChEBI" id="CHEBI:456215"/>
        <dbReference type="EC" id="6.1.1.22"/>
    </reaction>
</comment>
<dbReference type="GO" id="GO:0005524">
    <property type="term" value="F:ATP binding"/>
    <property type="evidence" value="ECO:0007669"/>
    <property type="project" value="UniProtKB-KW"/>
</dbReference>
<dbReference type="PANTHER" id="PTHR22594">
    <property type="entry name" value="ASPARTYL/LYSYL-TRNA SYNTHETASE"/>
    <property type="match status" value="1"/>
</dbReference>
<keyword evidence="7" id="KW-0067">ATP-binding</keyword>
<dbReference type="Pfam" id="PF01336">
    <property type="entry name" value="tRNA_anti-codon"/>
    <property type="match status" value="1"/>
</dbReference>
<evidence type="ECO:0000256" key="3">
    <source>
        <dbReference type="ARBA" id="ARBA00012816"/>
    </source>
</evidence>
<protein>
    <recommendedName>
        <fullName evidence="3">asparagine--tRNA ligase</fullName>
        <ecNumber evidence="3">6.1.1.22</ecNumber>
    </recommendedName>
    <alternativeName>
        <fullName evidence="10">Asparaginyl-tRNA synthetase</fullName>
    </alternativeName>
</protein>
<keyword evidence="9" id="KW-0030">Aminoacyl-tRNA synthetase</keyword>
<dbReference type="CDD" id="cd00776">
    <property type="entry name" value="AsxRS_core"/>
    <property type="match status" value="1"/>
</dbReference>
<keyword evidence="12" id="KW-0175">Coiled coil</keyword>
<dbReference type="Proteomes" id="UP001201980">
    <property type="component" value="Unassembled WGS sequence"/>
</dbReference>
<feature type="coiled-coil region" evidence="12">
    <location>
        <begin position="103"/>
        <end position="130"/>
    </location>
</feature>
<dbReference type="GO" id="GO:0003676">
    <property type="term" value="F:nucleic acid binding"/>
    <property type="evidence" value="ECO:0007669"/>
    <property type="project" value="InterPro"/>
</dbReference>
<dbReference type="InterPro" id="IPR004365">
    <property type="entry name" value="NA-bd_OB_tRNA"/>
</dbReference>
<dbReference type="Gene3D" id="3.30.1910.20">
    <property type="entry name" value="asparaginyl-tRNA synthetase, N-terminal domain"/>
    <property type="match status" value="1"/>
</dbReference>
<dbReference type="PROSITE" id="PS50862">
    <property type="entry name" value="AA_TRNA_LIGASE_II"/>
    <property type="match status" value="1"/>
</dbReference>
<dbReference type="EMBL" id="JAKWBI020000224">
    <property type="protein sequence ID" value="KAJ2898610.1"/>
    <property type="molecule type" value="Genomic_DNA"/>
</dbReference>
<reference evidence="14" key="1">
    <citation type="submission" date="2022-07" db="EMBL/GenBank/DDBJ databases">
        <title>Draft genome sequence of Zalerion maritima ATCC 34329, a (micro)plastics degrading marine fungus.</title>
        <authorList>
            <person name="Paco A."/>
            <person name="Goncalves M.F.M."/>
            <person name="Rocha-Santos T.A.P."/>
            <person name="Alves A."/>
        </authorList>
    </citation>
    <scope>NUCLEOTIDE SEQUENCE</scope>
    <source>
        <strain evidence="14">ATCC 34329</strain>
    </source>
</reference>
<keyword evidence="8" id="KW-0648">Protein biosynthesis</keyword>
<evidence type="ECO:0000256" key="11">
    <source>
        <dbReference type="ARBA" id="ARBA00047844"/>
    </source>
</evidence>
<evidence type="ECO:0000259" key="13">
    <source>
        <dbReference type="PROSITE" id="PS50862"/>
    </source>
</evidence>
<accession>A0AAD5WRH8</accession>
<dbReference type="EC" id="6.1.1.22" evidence="3"/>
<comment type="caution">
    <text evidence="14">The sequence shown here is derived from an EMBL/GenBank/DDBJ whole genome shotgun (WGS) entry which is preliminary data.</text>
</comment>
<dbReference type="AlphaFoldDB" id="A0AAD5WRH8"/>
<dbReference type="Gene3D" id="3.30.930.10">
    <property type="entry name" value="Bira Bifunctional Protein, Domain 2"/>
    <property type="match status" value="1"/>
</dbReference>
<keyword evidence="6" id="KW-0547">Nucleotide-binding</keyword>
<dbReference type="SUPFAM" id="SSF50249">
    <property type="entry name" value="Nucleic acid-binding proteins"/>
    <property type="match status" value="1"/>
</dbReference>
<dbReference type="InterPro" id="IPR006195">
    <property type="entry name" value="aa-tRNA-synth_II"/>
</dbReference>
<dbReference type="GO" id="GO:0004816">
    <property type="term" value="F:asparagine-tRNA ligase activity"/>
    <property type="evidence" value="ECO:0007669"/>
    <property type="project" value="UniProtKB-EC"/>
</dbReference>
<dbReference type="InterPro" id="IPR012340">
    <property type="entry name" value="NA-bd_OB-fold"/>
</dbReference>
<dbReference type="InterPro" id="IPR002312">
    <property type="entry name" value="Asp/Asn-tRNA-synth_IIb"/>
</dbReference>
<evidence type="ECO:0000256" key="5">
    <source>
        <dbReference type="ARBA" id="ARBA00022598"/>
    </source>
</evidence>
<evidence type="ECO:0000256" key="2">
    <source>
        <dbReference type="ARBA" id="ARBA00008226"/>
    </source>
</evidence>
<dbReference type="Gene3D" id="2.40.50.140">
    <property type="entry name" value="Nucleic acid-binding proteins"/>
    <property type="match status" value="1"/>
</dbReference>
<comment type="subcellular location">
    <subcellularLocation>
        <location evidence="1">Cytoplasm</location>
    </subcellularLocation>
</comment>
<dbReference type="GO" id="GO:0006421">
    <property type="term" value="P:asparaginyl-tRNA aminoacylation"/>
    <property type="evidence" value="ECO:0007669"/>
    <property type="project" value="InterPro"/>
</dbReference>
<organism evidence="14 15">
    <name type="scientific">Zalerion maritima</name>
    <dbReference type="NCBI Taxonomy" id="339359"/>
    <lineage>
        <taxon>Eukaryota</taxon>
        <taxon>Fungi</taxon>
        <taxon>Dikarya</taxon>
        <taxon>Ascomycota</taxon>
        <taxon>Pezizomycotina</taxon>
        <taxon>Sordariomycetes</taxon>
        <taxon>Lulworthiomycetidae</taxon>
        <taxon>Lulworthiales</taxon>
        <taxon>Lulworthiaceae</taxon>
        <taxon>Zalerion</taxon>
    </lineage>
</organism>
<dbReference type="GO" id="GO:0005737">
    <property type="term" value="C:cytoplasm"/>
    <property type="evidence" value="ECO:0007669"/>
    <property type="project" value="UniProtKB-SubCell"/>
</dbReference>
<evidence type="ECO:0000313" key="15">
    <source>
        <dbReference type="Proteomes" id="UP001201980"/>
    </source>
</evidence>
<evidence type="ECO:0000313" key="14">
    <source>
        <dbReference type="EMBL" id="KAJ2898610.1"/>
    </source>
</evidence>
<gene>
    <name evidence="14" type="ORF">MKZ38_003807</name>
</gene>
<evidence type="ECO:0000256" key="8">
    <source>
        <dbReference type="ARBA" id="ARBA00022917"/>
    </source>
</evidence>
<evidence type="ECO:0000256" key="7">
    <source>
        <dbReference type="ARBA" id="ARBA00022840"/>
    </source>
</evidence>
<dbReference type="Pfam" id="PF00152">
    <property type="entry name" value="tRNA-synt_2"/>
    <property type="match status" value="1"/>
</dbReference>
<dbReference type="Pfam" id="PF20917">
    <property type="entry name" value="AsnRS_N"/>
    <property type="match status" value="1"/>
</dbReference>
<evidence type="ECO:0000256" key="4">
    <source>
        <dbReference type="ARBA" id="ARBA00022490"/>
    </source>
</evidence>
<comment type="similarity">
    <text evidence="2">Belongs to the class-II aminoacyl-tRNA synthetase family.</text>
</comment>
<proteinExistence type="inferred from homology"/>
<keyword evidence="4" id="KW-0963">Cytoplasm</keyword>
<keyword evidence="15" id="KW-1185">Reference proteome</keyword>
<name>A0AAD5WRH8_9PEZI</name>
<evidence type="ECO:0000256" key="6">
    <source>
        <dbReference type="ARBA" id="ARBA00022741"/>
    </source>
</evidence>
<evidence type="ECO:0000256" key="1">
    <source>
        <dbReference type="ARBA" id="ARBA00004496"/>
    </source>
</evidence>
<sequence length="636" mass="70946">MSAHDLPDRTKMDCETCYVDTDVGVDDASADGSEAKPFKSLAYAYIQRFENPAKKHLTRASVTGPAVDGDELAKVTWKEPAKSAIKKADNALSAHKKKLAKQAQVAAQEKQLKQQRLKSLEEAKNVVIKEDESLPAAVKINIGNKDVKLGDDGESGTRAKVMGRIHRLRQQKQATFITLIDGHGHLQCVIPASDLTKTYDALTFAIGTSLELYGEMKKVPAGHNAPGDRELAVDFYKVIGPSPTEEDAITNKVSAQQNQWDFDMLNNRHLVLRGDHASSLIKLRAEVEWAFNKTYHEMKFYKVSPPALVQTQCEGGATLFSLPYYDDTAYLTQSSQLYLETVLPSLGNVYCIEKSFRAEKSITRRHLSEYTHIEAEMDFIDFNDLLEHLEDIICRVIDHVLEDPTTSAFVKQLNPKFEKPSRPFMRMKYADAIEWLNAQDPPIPNEEGKPHVFGDDIAEAAERKMTDAINKPIFLTHFPVAIKAFYMKKAPEDLRVTESVDVLMPGVGEIVGGSMRMEGYDELMAAYKREGIDPTEYYWYTDQRKYGTSPHGGYGIGLERLLAWLANQHTKVFGIASTMGNQEEAEVGTGLALLQIESGFSDRRTEKGEVNVRPHFETPFSSVALGGGTANPKSML</sequence>
<evidence type="ECO:0000256" key="10">
    <source>
        <dbReference type="ARBA" id="ARBA00029886"/>
    </source>
</evidence>
<dbReference type="InterPro" id="IPR048952">
    <property type="entry name" value="AsnRS_N"/>
</dbReference>
<dbReference type="CDD" id="cd04323">
    <property type="entry name" value="AsnRS_cyto_like_N"/>
    <property type="match status" value="1"/>
</dbReference>